<evidence type="ECO:0000256" key="2">
    <source>
        <dbReference type="SAM" id="SignalP"/>
    </source>
</evidence>
<evidence type="ECO:0000313" key="3">
    <source>
        <dbReference type="EMBL" id="KAH7642880.1"/>
    </source>
</evidence>
<feature type="signal peptide" evidence="2">
    <location>
        <begin position="1"/>
        <end position="19"/>
    </location>
</feature>
<sequence>MHWQLLLIMMMVVAKLILANNNTVDQEEFEQPILTLTNAINKIDCGQHYLNETVGISTIGFDVYQIIYNHSANNLWIIVYPNRSADLSTNYNHHHQSLWSLNLIDGYLFIFKEFTTNRLERMLMEQFKWKEQKEIEQKPEIRIIMGYTKMTGYIFDSYITYDRIEYRFGYYETIGGYNDVIIMKMNHTTIITLISSNCGQLFQLYYDQTTSQVSLYRRQKRQKLQLQIYLHTFYSRTKQGYYFSLNKDALSVDNRNSWYENQDKLFNNQWQYGFTMDSVVIEKNESEKILFLVSSDKILAVNELLLFDLKGEKMYNIHLMKFNDYFHCIWSKIMDINHVMNRTNRMGEYLKIIIFILTLIILLAVMISILIALYNYRRSLDQTTTTTTIDYYPNKYRLSETISLKTIDTIDTFVDRSKMKNNHHHQKINRISRNKK</sequence>
<reference evidence="3" key="2">
    <citation type="journal article" date="2021" name="World Allergy Organ. J.">
        <title>Chromosome-level assembly of Dermatophagoides farinae genome and transcriptome reveals two novel allergens Der f 37 and Der f 39.</title>
        <authorList>
            <person name="Chen J."/>
            <person name="Cai Z."/>
            <person name="Fan D."/>
            <person name="Hu J."/>
            <person name="Hou Y."/>
            <person name="He Y."/>
            <person name="Zhang Z."/>
            <person name="Zhao Z."/>
            <person name="Gao P."/>
            <person name="Hu W."/>
            <person name="Sun J."/>
            <person name="Li J."/>
            <person name="Ji K."/>
        </authorList>
    </citation>
    <scope>NUCLEOTIDE SEQUENCE</scope>
    <source>
        <strain evidence="3">JKM2019</strain>
    </source>
</reference>
<evidence type="ECO:0000256" key="1">
    <source>
        <dbReference type="SAM" id="Phobius"/>
    </source>
</evidence>
<feature type="transmembrane region" description="Helical" evidence="1">
    <location>
        <begin position="349"/>
        <end position="374"/>
    </location>
</feature>
<reference evidence="3" key="1">
    <citation type="submission" date="2020-06" db="EMBL/GenBank/DDBJ databases">
        <authorList>
            <person name="Ji K."/>
            <person name="Li J."/>
        </authorList>
    </citation>
    <scope>NUCLEOTIDE SEQUENCE</scope>
    <source>
        <strain evidence="3">JKM2019</strain>
        <tissue evidence="3">Whole body</tissue>
    </source>
</reference>
<gene>
    <name evidence="3" type="ORF">HUG17_9571</name>
</gene>
<organism evidence="3">
    <name type="scientific">Dermatophagoides farinae</name>
    <name type="common">American house dust mite</name>
    <dbReference type="NCBI Taxonomy" id="6954"/>
    <lineage>
        <taxon>Eukaryota</taxon>
        <taxon>Metazoa</taxon>
        <taxon>Ecdysozoa</taxon>
        <taxon>Arthropoda</taxon>
        <taxon>Chelicerata</taxon>
        <taxon>Arachnida</taxon>
        <taxon>Acari</taxon>
        <taxon>Acariformes</taxon>
        <taxon>Sarcoptiformes</taxon>
        <taxon>Astigmata</taxon>
        <taxon>Psoroptidia</taxon>
        <taxon>Analgoidea</taxon>
        <taxon>Pyroglyphidae</taxon>
        <taxon>Dermatophagoidinae</taxon>
        <taxon>Dermatophagoides</taxon>
    </lineage>
</organism>
<feature type="chain" id="PRO_5038714784" evidence="2">
    <location>
        <begin position="20"/>
        <end position="436"/>
    </location>
</feature>
<comment type="caution">
    <text evidence="3">The sequence shown here is derived from an EMBL/GenBank/DDBJ whole genome shotgun (WGS) entry which is preliminary data.</text>
</comment>
<dbReference type="EMBL" id="SDOV01000003">
    <property type="protein sequence ID" value="KAH7642880.1"/>
    <property type="molecule type" value="Genomic_DNA"/>
</dbReference>
<protein>
    <submittedName>
        <fullName evidence="3">Uncharacterized protein</fullName>
    </submittedName>
</protein>
<name>A0A9D4SIX6_DERFA</name>
<accession>A0A9D4SIX6</accession>
<keyword evidence="1" id="KW-1133">Transmembrane helix</keyword>
<keyword evidence="1" id="KW-0812">Transmembrane</keyword>
<dbReference type="AlphaFoldDB" id="A0A9D4SIX6"/>
<dbReference type="Proteomes" id="UP000828236">
    <property type="component" value="Unassembled WGS sequence"/>
</dbReference>
<keyword evidence="2" id="KW-0732">Signal</keyword>
<proteinExistence type="predicted"/>
<keyword evidence="1" id="KW-0472">Membrane</keyword>